<evidence type="ECO:0000256" key="5">
    <source>
        <dbReference type="ARBA" id="ARBA00022741"/>
    </source>
</evidence>
<dbReference type="PANTHER" id="PTHR43065">
    <property type="entry name" value="SENSOR HISTIDINE KINASE"/>
    <property type="match status" value="1"/>
</dbReference>
<dbReference type="InterPro" id="IPR036097">
    <property type="entry name" value="HisK_dim/P_sf"/>
</dbReference>
<dbReference type="Proteomes" id="UP000595254">
    <property type="component" value="Chromosome"/>
</dbReference>
<evidence type="ECO:0000256" key="7">
    <source>
        <dbReference type="ARBA" id="ARBA00022840"/>
    </source>
</evidence>
<dbReference type="SUPFAM" id="SSF55785">
    <property type="entry name" value="PYP-like sensor domain (PAS domain)"/>
    <property type="match status" value="1"/>
</dbReference>
<dbReference type="SUPFAM" id="SSF47384">
    <property type="entry name" value="Homodimeric domain of signal transducing histidine kinase"/>
    <property type="match status" value="1"/>
</dbReference>
<feature type="domain" description="Histidine kinase" evidence="9">
    <location>
        <begin position="193"/>
        <end position="401"/>
    </location>
</feature>
<dbReference type="InterPro" id="IPR003661">
    <property type="entry name" value="HisK_dim/P_dom"/>
</dbReference>
<dbReference type="Gene3D" id="3.30.450.20">
    <property type="entry name" value="PAS domain"/>
    <property type="match status" value="1"/>
</dbReference>
<gene>
    <name evidence="10" type="ORF">I6J18_05520</name>
</gene>
<keyword evidence="5" id="KW-0547">Nucleotide-binding</keyword>
<dbReference type="Pfam" id="PF02518">
    <property type="entry name" value="HATPase_c"/>
    <property type="match status" value="1"/>
</dbReference>
<protein>
    <recommendedName>
        <fullName evidence="2">histidine kinase</fullName>
        <ecNumber evidence="2">2.7.13.3</ecNumber>
    </recommendedName>
</protein>
<keyword evidence="6" id="KW-0418">Kinase</keyword>
<sequence length="401" mass="45729">MDYYELEQLKKENQMLQELLTDLPMSFTFQHKDGYTINKVDGHPLSIEASTEIECNKLNIMPEIIPFKEIEVFVAPILNLIPYHIVFLDSDGIMTFCNDQAAVDHGEAKGSMVGRHIRDLIKIPDEKIIILESLRTNQEIIDREVLDRNYYKVNTKLIHNSDGSINRVIGVFYFLKSIKEAEKQAVAGRIAAGIAHEIRNPLTTVRGYLQLLQSKVEPKVANLFSELLIPEIDRANKIITDFLAIAKPAQTNMEWMNAGYFLNDYLITFLQTQATLYNVDLQLEINPNIDNLFFMGDREELLQVFMNLMQNSIQAKNIEKLKITIQVQEEENYLQVIFADNGSGISPEVFANIFEPFFSTKDYGTGLGLSVSKKIIENHSGLLTAKSNQHGTTFYIELPIK</sequence>
<dbReference type="InterPro" id="IPR036890">
    <property type="entry name" value="HATPase_C_sf"/>
</dbReference>
<dbReference type="InterPro" id="IPR035965">
    <property type="entry name" value="PAS-like_dom_sf"/>
</dbReference>
<dbReference type="InterPro" id="IPR004358">
    <property type="entry name" value="Sig_transdc_His_kin-like_C"/>
</dbReference>
<dbReference type="AlphaFoldDB" id="A0A974S2H7"/>
<dbReference type="PRINTS" id="PR00344">
    <property type="entry name" value="BCTRLSENSOR"/>
</dbReference>
<dbReference type="SMART" id="SM00388">
    <property type="entry name" value="HisKA"/>
    <property type="match status" value="1"/>
</dbReference>
<name>A0A974S2H7_PERPY</name>
<dbReference type="EMBL" id="CP068053">
    <property type="protein sequence ID" value="QQT02548.1"/>
    <property type="molecule type" value="Genomic_DNA"/>
</dbReference>
<evidence type="ECO:0000256" key="8">
    <source>
        <dbReference type="ARBA" id="ARBA00023012"/>
    </source>
</evidence>
<dbReference type="InterPro" id="IPR000014">
    <property type="entry name" value="PAS"/>
</dbReference>
<dbReference type="CDD" id="cd00130">
    <property type="entry name" value="PAS"/>
    <property type="match status" value="1"/>
</dbReference>
<dbReference type="PROSITE" id="PS50109">
    <property type="entry name" value="HIS_KIN"/>
    <property type="match status" value="1"/>
</dbReference>
<dbReference type="InterPro" id="IPR005467">
    <property type="entry name" value="His_kinase_dom"/>
</dbReference>
<keyword evidence="7" id="KW-0067">ATP-binding</keyword>
<evidence type="ECO:0000256" key="1">
    <source>
        <dbReference type="ARBA" id="ARBA00000085"/>
    </source>
</evidence>
<accession>A0A974S2H7</accession>
<evidence type="ECO:0000256" key="6">
    <source>
        <dbReference type="ARBA" id="ARBA00022777"/>
    </source>
</evidence>
<dbReference type="SUPFAM" id="SSF55874">
    <property type="entry name" value="ATPase domain of HSP90 chaperone/DNA topoisomerase II/histidine kinase"/>
    <property type="match status" value="1"/>
</dbReference>
<dbReference type="PANTHER" id="PTHR43065:SF34">
    <property type="entry name" value="SPORULATION KINASE A"/>
    <property type="match status" value="1"/>
</dbReference>
<dbReference type="SMART" id="SM00387">
    <property type="entry name" value="HATPase_c"/>
    <property type="match status" value="1"/>
</dbReference>
<comment type="catalytic activity">
    <reaction evidence="1">
        <text>ATP + protein L-histidine = ADP + protein N-phospho-L-histidine.</text>
        <dbReference type="EC" id="2.7.13.3"/>
    </reaction>
</comment>
<evidence type="ECO:0000313" key="11">
    <source>
        <dbReference type="Proteomes" id="UP000595254"/>
    </source>
</evidence>
<dbReference type="GO" id="GO:0005524">
    <property type="term" value="F:ATP binding"/>
    <property type="evidence" value="ECO:0007669"/>
    <property type="project" value="UniProtKB-KW"/>
</dbReference>
<dbReference type="Pfam" id="PF00512">
    <property type="entry name" value="HisKA"/>
    <property type="match status" value="1"/>
</dbReference>
<keyword evidence="4" id="KW-0808">Transferase</keyword>
<keyword evidence="8" id="KW-0902">Two-component regulatory system</keyword>
<dbReference type="InterPro" id="IPR003594">
    <property type="entry name" value="HATPase_dom"/>
</dbReference>
<dbReference type="Gene3D" id="1.10.287.130">
    <property type="match status" value="1"/>
</dbReference>
<dbReference type="GO" id="GO:0000155">
    <property type="term" value="F:phosphorelay sensor kinase activity"/>
    <property type="evidence" value="ECO:0007669"/>
    <property type="project" value="InterPro"/>
</dbReference>
<evidence type="ECO:0000256" key="3">
    <source>
        <dbReference type="ARBA" id="ARBA00022553"/>
    </source>
</evidence>
<dbReference type="KEGG" id="ppsr:I6J18_05520"/>
<evidence type="ECO:0000256" key="2">
    <source>
        <dbReference type="ARBA" id="ARBA00012438"/>
    </source>
</evidence>
<dbReference type="EC" id="2.7.13.3" evidence="2"/>
<dbReference type="CDD" id="cd00082">
    <property type="entry name" value="HisKA"/>
    <property type="match status" value="1"/>
</dbReference>
<dbReference type="Gene3D" id="3.30.565.10">
    <property type="entry name" value="Histidine kinase-like ATPase, C-terminal domain"/>
    <property type="match status" value="1"/>
</dbReference>
<evidence type="ECO:0000313" key="10">
    <source>
        <dbReference type="EMBL" id="QQT02548.1"/>
    </source>
</evidence>
<evidence type="ECO:0000256" key="4">
    <source>
        <dbReference type="ARBA" id="ARBA00022679"/>
    </source>
</evidence>
<reference evidence="10 11" key="1">
    <citation type="submission" date="2021-01" db="EMBL/GenBank/DDBJ databases">
        <title>FDA dAtabase for Regulatory Grade micrObial Sequences (FDA-ARGOS): Supporting development and validation of Infectious Disease Dx tests.</title>
        <authorList>
            <person name="Nelson B."/>
            <person name="Plummer A."/>
            <person name="Tallon L."/>
            <person name="Sadzewicz L."/>
            <person name="Zhao X."/>
            <person name="Boylan J."/>
            <person name="Ott S."/>
            <person name="Bowen H."/>
            <person name="Vavikolanu K."/>
            <person name="Mehta A."/>
            <person name="Aluvathingal J."/>
            <person name="Nadendla S."/>
            <person name="Myers T."/>
            <person name="Yan Y."/>
            <person name="Sichtig H."/>
        </authorList>
    </citation>
    <scope>NUCLEOTIDE SEQUENCE [LARGE SCALE GENOMIC DNA]</scope>
    <source>
        <strain evidence="10 11">FDAARGOS_1161</strain>
    </source>
</reference>
<organism evidence="10 11">
    <name type="scientific">Peribacillus psychrosaccharolyticus</name>
    <name type="common">Bacillus psychrosaccharolyticus</name>
    <dbReference type="NCBI Taxonomy" id="1407"/>
    <lineage>
        <taxon>Bacteria</taxon>
        <taxon>Bacillati</taxon>
        <taxon>Bacillota</taxon>
        <taxon>Bacilli</taxon>
        <taxon>Bacillales</taxon>
        <taxon>Bacillaceae</taxon>
        <taxon>Peribacillus</taxon>
    </lineage>
</organism>
<keyword evidence="11" id="KW-1185">Reference proteome</keyword>
<evidence type="ECO:0000259" key="9">
    <source>
        <dbReference type="PROSITE" id="PS50109"/>
    </source>
</evidence>
<proteinExistence type="predicted"/>
<keyword evidence="3" id="KW-0597">Phosphoprotein</keyword>